<dbReference type="AlphaFoldDB" id="X5DD70"/>
<dbReference type="PANTHER" id="PTHR42990:SF1">
    <property type="entry name" value="AAA+ ATPASE DOMAIN-CONTAINING PROTEIN"/>
    <property type="match status" value="1"/>
</dbReference>
<reference evidence="3 5" key="2">
    <citation type="submission" date="2016-10" db="EMBL/GenBank/DDBJ databases">
        <authorList>
            <person name="de Groot N.N."/>
        </authorList>
    </citation>
    <scope>NUCLEOTIDE SEQUENCE [LARGE SCALE GENOMIC DNA]</scope>
    <source>
        <strain evidence="3 5">DSM 25947</strain>
    </source>
</reference>
<dbReference type="RefSeq" id="WP_038555558.1">
    <property type="nucleotide sequence ID" value="NZ_FOHT01000015.1"/>
</dbReference>
<dbReference type="OrthoDB" id="9768467at2"/>
<name>X5DD70_9BACT</name>
<evidence type="ECO:0000313" key="2">
    <source>
        <dbReference type="EMBL" id="AHW58934.1"/>
    </source>
</evidence>
<sequence>MEQINILYQSILSRTNTKFIRFLFNKINLENRMNAIIGSRGAGKTTLLLQLIKQKLPITKTLYLSADNIYLTNLNLFELAQKFSNTGGLFLFIDEIHKYPNWSQELKMIYDYLPDLKVVFTGSSILDIYKGYADLSRRVLTYYLPGLSFREYIEFKTNNKLPVYSLEQIVKNEISFDGFKPLEQFSEYIKSGYFPFFKEPGYIEKLNNTINLTLETDIPNHTGMNIATVNKLKQLLYIVSQSVPFKPNMSKIAEMIGINRNQVAEYLHYFERAGLILQLREATKGIRLMGKVQKIYLNNPNFIHLFAEGNPNIGNIRETFFFNQMSPYHQVFSAQKGDFTVDSLTFEIGGKSKNNRQIKNVENSYIVKDDIEYGSGNTIPLWAFGLTY</sequence>
<feature type="domain" description="AAA+ ATPase" evidence="1">
    <location>
        <begin position="30"/>
        <end position="154"/>
    </location>
</feature>
<evidence type="ECO:0000313" key="3">
    <source>
        <dbReference type="EMBL" id="SET50813.1"/>
    </source>
</evidence>
<dbReference type="SMART" id="SM00382">
    <property type="entry name" value="AAA"/>
    <property type="match status" value="1"/>
</dbReference>
<gene>
    <name evidence="2" type="ORF">FH5T_03170</name>
    <name evidence="3" type="ORF">SAMN05444285_1157</name>
</gene>
<proteinExistence type="predicted"/>
<dbReference type="Proteomes" id="UP000181981">
    <property type="component" value="Unassembled WGS sequence"/>
</dbReference>
<accession>X5DD70</accession>
<dbReference type="STRING" id="1168034.FH5T_03170"/>
<dbReference type="Proteomes" id="UP000023772">
    <property type="component" value="Chromosome"/>
</dbReference>
<organism evidence="3 5">
    <name type="scientific">Draconibacterium orientale</name>
    <dbReference type="NCBI Taxonomy" id="1168034"/>
    <lineage>
        <taxon>Bacteria</taxon>
        <taxon>Pseudomonadati</taxon>
        <taxon>Bacteroidota</taxon>
        <taxon>Bacteroidia</taxon>
        <taxon>Marinilabiliales</taxon>
        <taxon>Prolixibacteraceae</taxon>
        <taxon>Draconibacterium</taxon>
    </lineage>
</organism>
<dbReference type="InterPro" id="IPR027417">
    <property type="entry name" value="P-loop_NTPase"/>
</dbReference>
<dbReference type="HOGENOM" id="CLU_058017_0_0_10"/>
<protein>
    <submittedName>
        <fullName evidence="2">ATPase AAA</fullName>
    </submittedName>
</protein>
<reference evidence="2 4" key="1">
    <citation type="submission" date="2014-03" db="EMBL/GenBank/DDBJ databases">
        <title>Complete genome sequence of a deeply braunched marine Bacteroidia bacterium Draconibacterium orientale type strain FH5T.</title>
        <authorList>
            <person name="Li X."/>
            <person name="Wang X."/>
            <person name="Xie Z."/>
            <person name="Du Z."/>
            <person name="Chen G."/>
        </authorList>
    </citation>
    <scope>NUCLEOTIDE SEQUENCE [LARGE SCALE GENOMIC DNA]</scope>
    <source>
        <strain evidence="2 4">FH5</strain>
    </source>
</reference>
<dbReference type="KEGG" id="dori:FH5T_03170"/>
<keyword evidence="4" id="KW-1185">Reference proteome</keyword>
<dbReference type="EMBL" id="FOHT01000015">
    <property type="protein sequence ID" value="SET50813.1"/>
    <property type="molecule type" value="Genomic_DNA"/>
</dbReference>
<dbReference type="InterPro" id="IPR041682">
    <property type="entry name" value="AAA_14"/>
</dbReference>
<evidence type="ECO:0000259" key="1">
    <source>
        <dbReference type="SMART" id="SM00382"/>
    </source>
</evidence>
<evidence type="ECO:0000313" key="5">
    <source>
        <dbReference type="Proteomes" id="UP000181981"/>
    </source>
</evidence>
<dbReference type="SUPFAM" id="SSF52540">
    <property type="entry name" value="P-loop containing nucleoside triphosphate hydrolases"/>
    <property type="match status" value="1"/>
</dbReference>
<dbReference type="eggNOG" id="COG1373">
    <property type="taxonomic scope" value="Bacteria"/>
</dbReference>
<evidence type="ECO:0000313" key="4">
    <source>
        <dbReference type="Proteomes" id="UP000023772"/>
    </source>
</evidence>
<dbReference type="EMBL" id="CP007451">
    <property type="protein sequence ID" value="AHW58934.1"/>
    <property type="molecule type" value="Genomic_DNA"/>
</dbReference>
<dbReference type="Pfam" id="PF13173">
    <property type="entry name" value="AAA_14"/>
    <property type="match status" value="1"/>
</dbReference>
<dbReference type="InterPro" id="IPR003593">
    <property type="entry name" value="AAA+_ATPase"/>
</dbReference>
<dbReference type="PANTHER" id="PTHR42990">
    <property type="entry name" value="ATPASE"/>
    <property type="match status" value="1"/>
</dbReference>